<dbReference type="EMBL" id="LVVM01004948">
    <property type="protein sequence ID" value="OJA11766.1"/>
    <property type="molecule type" value="Genomic_DNA"/>
</dbReference>
<dbReference type="GO" id="GO:0005576">
    <property type="term" value="C:extracellular region"/>
    <property type="evidence" value="ECO:0007669"/>
    <property type="project" value="UniProtKB-SubCell"/>
</dbReference>
<evidence type="ECO:0000313" key="6">
    <source>
        <dbReference type="Proteomes" id="UP000183567"/>
    </source>
</evidence>
<dbReference type="OrthoDB" id="4062651at2759"/>
<evidence type="ECO:0000259" key="4">
    <source>
        <dbReference type="PROSITE" id="PS50011"/>
    </source>
</evidence>
<proteinExistence type="predicted"/>
<evidence type="ECO:0000256" key="3">
    <source>
        <dbReference type="ARBA" id="ARBA00022525"/>
    </source>
</evidence>
<organism evidence="5 6">
    <name type="scientific">Rhizopogon vesiculosus</name>
    <dbReference type="NCBI Taxonomy" id="180088"/>
    <lineage>
        <taxon>Eukaryota</taxon>
        <taxon>Fungi</taxon>
        <taxon>Dikarya</taxon>
        <taxon>Basidiomycota</taxon>
        <taxon>Agaricomycotina</taxon>
        <taxon>Agaricomycetes</taxon>
        <taxon>Agaricomycetidae</taxon>
        <taxon>Boletales</taxon>
        <taxon>Suillineae</taxon>
        <taxon>Rhizopogonaceae</taxon>
        <taxon>Rhizopogon</taxon>
    </lineage>
</organism>
<feature type="domain" description="Protein kinase" evidence="4">
    <location>
        <begin position="443"/>
        <end position="708"/>
    </location>
</feature>
<dbReference type="AlphaFoldDB" id="A0A1J8PRF9"/>
<protein>
    <recommendedName>
        <fullName evidence="4">Protein kinase domain-containing protein</fullName>
    </recommendedName>
</protein>
<dbReference type="GO" id="GO:0005524">
    <property type="term" value="F:ATP binding"/>
    <property type="evidence" value="ECO:0007669"/>
    <property type="project" value="InterPro"/>
</dbReference>
<dbReference type="Proteomes" id="UP000183567">
    <property type="component" value="Unassembled WGS sequence"/>
</dbReference>
<accession>A0A1J8PRF9</accession>
<gene>
    <name evidence="5" type="ORF">AZE42_06317</name>
</gene>
<comment type="caution">
    <text evidence="5">The sequence shown here is derived from an EMBL/GenBank/DDBJ whole genome shotgun (WGS) entry which is preliminary data.</text>
</comment>
<evidence type="ECO:0000313" key="5">
    <source>
        <dbReference type="EMBL" id="OJA11766.1"/>
    </source>
</evidence>
<dbReference type="PROSITE" id="PS50011">
    <property type="entry name" value="PROTEIN_KINASE_DOM"/>
    <property type="match status" value="1"/>
</dbReference>
<evidence type="ECO:0000256" key="1">
    <source>
        <dbReference type="ARBA" id="ARBA00004340"/>
    </source>
</evidence>
<dbReference type="SUPFAM" id="SSF56112">
    <property type="entry name" value="Protein kinase-like (PK-like)"/>
    <property type="match status" value="1"/>
</dbReference>
<dbReference type="STRING" id="180088.A0A1J8PRF9"/>
<dbReference type="InterPro" id="IPR045379">
    <property type="entry name" value="Crinkler_N"/>
</dbReference>
<reference evidence="5 6" key="1">
    <citation type="submission" date="2016-03" db="EMBL/GenBank/DDBJ databases">
        <title>Comparative genomics of the ectomycorrhizal sister species Rhizopogon vinicolor and Rhizopogon vesiculosus (Basidiomycota: Boletales) reveals a divergence of the mating type B locus.</title>
        <authorList>
            <person name="Mujic A.B."/>
            <person name="Kuo A."/>
            <person name="Tritt A."/>
            <person name="Lipzen A."/>
            <person name="Chen C."/>
            <person name="Johnson J."/>
            <person name="Sharma A."/>
            <person name="Barry K."/>
            <person name="Grigoriev I.V."/>
            <person name="Spatafora J.W."/>
        </authorList>
    </citation>
    <scope>NUCLEOTIDE SEQUENCE [LARGE SCALE GENOMIC DNA]</scope>
    <source>
        <strain evidence="5 6">AM-OR11-056</strain>
    </source>
</reference>
<comment type="subcellular location">
    <subcellularLocation>
        <location evidence="1">Host cell</location>
    </subcellularLocation>
    <subcellularLocation>
        <location evidence="2">Secreted</location>
    </subcellularLocation>
</comment>
<name>A0A1J8PRF9_9AGAM</name>
<dbReference type="GO" id="GO:0004672">
    <property type="term" value="F:protein kinase activity"/>
    <property type="evidence" value="ECO:0007669"/>
    <property type="project" value="InterPro"/>
</dbReference>
<dbReference type="GO" id="GO:0043657">
    <property type="term" value="C:host cell"/>
    <property type="evidence" value="ECO:0007669"/>
    <property type="project" value="UniProtKB-SubCell"/>
</dbReference>
<sequence>MSNTFKLNCFVVGSDPKHIFSIEIPVSKTVYTLKTVIKEKRKPEFDDVDTDYVDIWKVDLPVDSTLECNLGSLKLDPRQRLFSVVRLSKLFLDLPETSHLNIVVQRAPSVPPNISLNCLILGDDPKCIFQIEISWTETVVALGDLIRSGNTLAFRHLRITDNLTMWSVSCPVDDKLEYHLNSLNSFTKEPLSPAARMFEVFPNLPHYEHLHIVIRPSIDPSVNKRYAYLPQRVEDPPWYGTQSSILAAKRGQNVYPPDKASHFVPLTLLEPIFAQFVDDFQNYRPTDEDNRFVRELSERMSFFYPDRYSGMDVLKEVLNSYGISAQCVMSVDEPLSEKFMAMITKGRNGLENGGLSPFLAEANYYYYLKFTRSLNNGVPRRSVLPLFHVIVFGKSICCHSEKYIIMISTASRALGGACIYISGSVFTARAQTDVLVPIIPLFWHPTDLLMQGMAARTFRALKIATKNLEGLYSTPIPSLTPEHPSLECPYPRYYIDASGLRQGFSYHEVQNLSDRLIFSGTTENGAHICMRFVRKYSPEAHRFCARRGHAPELLAYEYLPGGWGMVVMDILNIRDGDDHLSPLTTVPYRKFSKMAVADRQLLEKAITDLIHGLHAHGYVHGDLRDANLFARDSDSDKQGVTGASDFMILDFEWAGRIDSDETRYPMNVNRKDIHRPLGAQDGMKIEVDHDLEMLRYVFHPDPSWDDIS</sequence>
<dbReference type="InterPro" id="IPR000719">
    <property type="entry name" value="Prot_kinase_dom"/>
</dbReference>
<keyword evidence="6" id="KW-1185">Reference proteome</keyword>
<dbReference type="InterPro" id="IPR011009">
    <property type="entry name" value="Kinase-like_dom_sf"/>
</dbReference>
<evidence type="ECO:0000256" key="2">
    <source>
        <dbReference type="ARBA" id="ARBA00004613"/>
    </source>
</evidence>
<keyword evidence="3" id="KW-0964">Secreted</keyword>
<dbReference type="Pfam" id="PF20147">
    <property type="entry name" value="Crinkler"/>
    <property type="match status" value="2"/>
</dbReference>